<dbReference type="EMBL" id="BMNA01000002">
    <property type="protein sequence ID" value="GGL91765.1"/>
    <property type="molecule type" value="Genomic_DNA"/>
</dbReference>
<reference evidence="2" key="1">
    <citation type="journal article" date="2014" name="Int. J. Syst. Evol. Microbiol.">
        <title>Complete genome sequence of Corynebacterium casei LMG S-19264T (=DSM 44701T), isolated from a smear-ripened cheese.</title>
        <authorList>
            <consortium name="US DOE Joint Genome Institute (JGI-PGF)"/>
            <person name="Walter F."/>
            <person name="Albersmeier A."/>
            <person name="Kalinowski J."/>
            <person name="Ruckert C."/>
        </authorList>
    </citation>
    <scope>NUCLEOTIDE SEQUENCE</scope>
    <source>
        <strain evidence="2">CGMCC 4.7308</strain>
    </source>
</reference>
<keyword evidence="1" id="KW-0812">Transmembrane</keyword>
<evidence type="ECO:0000256" key="1">
    <source>
        <dbReference type="SAM" id="Phobius"/>
    </source>
</evidence>
<dbReference type="Proteomes" id="UP000655208">
    <property type="component" value="Unassembled WGS sequence"/>
</dbReference>
<evidence type="ECO:0000313" key="2">
    <source>
        <dbReference type="EMBL" id="GGL91765.1"/>
    </source>
</evidence>
<keyword evidence="3" id="KW-1185">Reference proteome</keyword>
<feature type="transmembrane region" description="Helical" evidence="1">
    <location>
        <begin position="46"/>
        <end position="68"/>
    </location>
</feature>
<comment type="caution">
    <text evidence="2">The sequence shown here is derived from an EMBL/GenBank/DDBJ whole genome shotgun (WGS) entry which is preliminary data.</text>
</comment>
<accession>A0A917WBK2</accession>
<name>A0A917WBK2_9ACTN</name>
<dbReference type="InterPro" id="IPR021401">
    <property type="entry name" value="DUF3040"/>
</dbReference>
<evidence type="ECO:0008006" key="4">
    <source>
        <dbReference type="Google" id="ProtNLM"/>
    </source>
</evidence>
<keyword evidence="1" id="KW-0472">Membrane</keyword>
<protein>
    <recommendedName>
        <fullName evidence="4">DUF3040 domain-containing protein</fullName>
    </recommendedName>
</protein>
<reference evidence="2" key="2">
    <citation type="submission" date="2020-09" db="EMBL/GenBank/DDBJ databases">
        <authorList>
            <person name="Sun Q."/>
            <person name="Zhou Y."/>
        </authorList>
    </citation>
    <scope>NUCLEOTIDE SEQUENCE</scope>
    <source>
        <strain evidence="2">CGMCC 4.7308</strain>
    </source>
</reference>
<proteinExistence type="predicted"/>
<dbReference type="Pfam" id="PF11239">
    <property type="entry name" value="DUF3040"/>
    <property type="match status" value="1"/>
</dbReference>
<evidence type="ECO:0000313" key="3">
    <source>
        <dbReference type="Proteomes" id="UP000655208"/>
    </source>
</evidence>
<sequence length="110" mass="11460">MALSEQERRQLSELGQQLAREDPELALRLAAGPRGASPGRPATRRWLLLSSAALVLGAVIAGVLGYIMDQSAGFGLAMVCCTLAGVGSIVAHLPAPAPRAAVPGRHRGRR</sequence>
<feature type="transmembrane region" description="Helical" evidence="1">
    <location>
        <begin position="74"/>
        <end position="95"/>
    </location>
</feature>
<keyword evidence="1" id="KW-1133">Transmembrane helix</keyword>
<dbReference type="AlphaFoldDB" id="A0A917WBK2"/>
<organism evidence="2 3">
    <name type="scientific">Nakamurella endophytica</name>
    <dbReference type="NCBI Taxonomy" id="1748367"/>
    <lineage>
        <taxon>Bacteria</taxon>
        <taxon>Bacillati</taxon>
        <taxon>Actinomycetota</taxon>
        <taxon>Actinomycetes</taxon>
        <taxon>Nakamurellales</taxon>
        <taxon>Nakamurellaceae</taxon>
        <taxon>Nakamurella</taxon>
    </lineage>
</organism>
<gene>
    <name evidence="2" type="ORF">GCM10011594_09440</name>
</gene>